<evidence type="ECO:0000259" key="2">
    <source>
        <dbReference type="Pfam" id="PF04773"/>
    </source>
</evidence>
<evidence type="ECO:0000313" key="4">
    <source>
        <dbReference type="EMBL" id="RHA72470.1"/>
    </source>
</evidence>
<dbReference type="GO" id="GO:0016989">
    <property type="term" value="F:sigma factor antagonist activity"/>
    <property type="evidence" value="ECO:0007669"/>
    <property type="project" value="TreeGrafter"/>
</dbReference>
<gene>
    <name evidence="4" type="ORF">DW921_14880</name>
</gene>
<feature type="domain" description="FecR protein" evidence="2">
    <location>
        <begin position="124"/>
        <end position="216"/>
    </location>
</feature>
<feature type="transmembrane region" description="Helical" evidence="1">
    <location>
        <begin position="92"/>
        <end position="111"/>
    </location>
</feature>
<dbReference type="InterPro" id="IPR012373">
    <property type="entry name" value="Ferrdict_sens_TM"/>
</dbReference>
<dbReference type="PANTHER" id="PTHR30273">
    <property type="entry name" value="PERIPLASMIC SIGNAL SENSOR AND SIGMA FACTOR ACTIVATOR FECR-RELATED"/>
    <property type="match status" value="1"/>
</dbReference>
<evidence type="ECO:0000256" key="1">
    <source>
        <dbReference type="SAM" id="Phobius"/>
    </source>
</evidence>
<dbReference type="PIRSF" id="PIRSF018266">
    <property type="entry name" value="FecR"/>
    <property type="match status" value="1"/>
</dbReference>
<accession>A0A413SUF0</accession>
<dbReference type="RefSeq" id="WP_118401053.1">
    <property type="nucleotide sequence ID" value="NZ_CABJGD010000059.1"/>
</dbReference>
<dbReference type="PANTHER" id="PTHR30273:SF2">
    <property type="entry name" value="PROTEIN FECR"/>
    <property type="match status" value="1"/>
</dbReference>
<dbReference type="Gene3D" id="2.60.120.1440">
    <property type="match status" value="1"/>
</dbReference>
<dbReference type="AlphaFoldDB" id="A0A413SUF0"/>
<reference evidence="4 5" key="1">
    <citation type="submission" date="2018-08" db="EMBL/GenBank/DDBJ databases">
        <title>A genome reference for cultivated species of the human gut microbiota.</title>
        <authorList>
            <person name="Zou Y."/>
            <person name="Xue W."/>
            <person name="Luo G."/>
        </authorList>
    </citation>
    <scope>NUCLEOTIDE SEQUENCE [LARGE SCALE GENOMIC DNA]</scope>
    <source>
        <strain evidence="4 5">AM42-38</strain>
    </source>
</reference>
<protein>
    <submittedName>
        <fullName evidence="4">FecR family protein</fullName>
    </submittedName>
</protein>
<dbReference type="FunFam" id="2.60.120.1440:FF:000001">
    <property type="entry name" value="Putative anti-sigma factor"/>
    <property type="match status" value="1"/>
</dbReference>
<organism evidence="4 5">
    <name type="scientific">Phocaeicola coprophilus</name>
    <dbReference type="NCBI Taxonomy" id="387090"/>
    <lineage>
        <taxon>Bacteria</taxon>
        <taxon>Pseudomonadati</taxon>
        <taxon>Bacteroidota</taxon>
        <taxon>Bacteroidia</taxon>
        <taxon>Bacteroidales</taxon>
        <taxon>Bacteroidaceae</taxon>
        <taxon>Phocaeicola</taxon>
    </lineage>
</organism>
<dbReference type="Proteomes" id="UP000283855">
    <property type="component" value="Unassembled WGS sequence"/>
</dbReference>
<sequence>MDYIELLEKYMQGLTTPEEEKALLDWIQHDGDARSTISAFYEKRWKETPDTGVSAELQYKMLMNIKQNICQHEIENQSAAGRKIVWMNVMKYAAAILATMVVSVFSAYYFYSSESDVKNFVVYADKGQRSNLVLPDGTKVWLNSDSKLEYDNTYGVKERKIRLTGEAYFEVAKDKEHRFLVSTGLMDVEALGTAFNVQSYPNEDEITTTLLEGKVKISTPGQEAILLPNQQACFGKSSNGLSVIEVENAKYSNSWTKGEFAFNGATLEEIAKELSRMYNMEIKFDSDEIKEYNFSGVIRNNSLINVLEIISLTSPVVYEVVNDSIILDKQK</sequence>
<dbReference type="Pfam" id="PF04773">
    <property type="entry name" value="FecR"/>
    <property type="match status" value="1"/>
</dbReference>
<dbReference type="EMBL" id="QSFT01000059">
    <property type="protein sequence ID" value="RHA72470.1"/>
    <property type="molecule type" value="Genomic_DNA"/>
</dbReference>
<dbReference type="Gene3D" id="3.55.50.30">
    <property type="match status" value="1"/>
</dbReference>
<proteinExistence type="predicted"/>
<evidence type="ECO:0000259" key="3">
    <source>
        <dbReference type="Pfam" id="PF16344"/>
    </source>
</evidence>
<keyword evidence="1" id="KW-1133">Transmembrane helix</keyword>
<comment type="caution">
    <text evidence="4">The sequence shown here is derived from an EMBL/GenBank/DDBJ whole genome shotgun (WGS) entry which is preliminary data.</text>
</comment>
<name>A0A413SUF0_9BACT</name>
<evidence type="ECO:0000313" key="5">
    <source>
        <dbReference type="Proteomes" id="UP000283855"/>
    </source>
</evidence>
<keyword evidence="1" id="KW-0812">Transmembrane</keyword>
<dbReference type="Pfam" id="PF16344">
    <property type="entry name" value="FecR_C"/>
    <property type="match status" value="1"/>
</dbReference>
<dbReference type="InterPro" id="IPR032508">
    <property type="entry name" value="FecR_C"/>
</dbReference>
<keyword evidence="1" id="KW-0472">Membrane</keyword>
<feature type="domain" description="Protein FecR C-terminal" evidence="3">
    <location>
        <begin position="260"/>
        <end position="326"/>
    </location>
</feature>
<dbReference type="InterPro" id="IPR006860">
    <property type="entry name" value="FecR"/>
</dbReference>